<dbReference type="Pfam" id="PF07992">
    <property type="entry name" value="Pyr_redox_2"/>
    <property type="match status" value="1"/>
</dbReference>
<gene>
    <name evidence="10" type="ORF">COY37_01685</name>
</gene>
<evidence type="ECO:0000313" key="11">
    <source>
        <dbReference type="Proteomes" id="UP000230956"/>
    </source>
</evidence>
<evidence type="ECO:0000256" key="6">
    <source>
        <dbReference type="ARBA" id="ARBA00023014"/>
    </source>
</evidence>
<dbReference type="Gene3D" id="3.50.50.60">
    <property type="entry name" value="FAD/NAD(P)-binding domain"/>
    <property type="match status" value="2"/>
</dbReference>
<keyword evidence="2" id="KW-0479">Metal-binding</keyword>
<keyword evidence="1" id="KW-0004">4Fe-4S</keyword>
<name>A0A2M7TA73_9ACTN</name>
<comment type="caution">
    <text evidence="10">The sequence shown here is derived from an EMBL/GenBank/DDBJ whole genome shotgun (WGS) entry which is preliminary data.</text>
</comment>
<dbReference type="Pfam" id="PF14691">
    <property type="entry name" value="Fer4_20"/>
    <property type="match status" value="1"/>
</dbReference>
<dbReference type="CDD" id="cd00207">
    <property type="entry name" value="fer2"/>
    <property type="match status" value="1"/>
</dbReference>
<dbReference type="PANTHER" id="PTHR43105">
    <property type="entry name" value="RESPIRATORY NITRATE REDUCTASE"/>
    <property type="match status" value="1"/>
</dbReference>
<dbReference type="SUPFAM" id="SSF51971">
    <property type="entry name" value="Nucleotide-binding domain"/>
    <property type="match status" value="1"/>
</dbReference>
<evidence type="ECO:0000313" key="10">
    <source>
        <dbReference type="EMBL" id="PIZ41844.1"/>
    </source>
</evidence>
<dbReference type="GO" id="GO:0016020">
    <property type="term" value="C:membrane"/>
    <property type="evidence" value="ECO:0007669"/>
    <property type="project" value="TreeGrafter"/>
</dbReference>
<feature type="domain" description="4Fe-4S ferredoxin-type" evidence="8">
    <location>
        <begin position="614"/>
        <end position="647"/>
    </location>
</feature>
<dbReference type="InterPro" id="IPR006656">
    <property type="entry name" value="Mopterin_OxRdtase"/>
</dbReference>
<dbReference type="Pfam" id="PF22117">
    <property type="entry name" value="Fer4_Nqo3"/>
    <property type="match status" value="1"/>
</dbReference>
<dbReference type="PANTHER" id="PTHR43105:SF10">
    <property type="entry name" value="NADH-QUINONE OXIDOREDUCTASE SUBUNIT G"/>
    <property type="match status" value="1"/>
</dbReference>
<dbReference type="InterPro" id="IPR028261">
    <property type="entry name" value="DPD_II"/>
</dbReference>
<dbReference type="GO" id="GO:0003954">
    <property type="term" value="F:NADH dehydrogenase activity"/>
    <property type="evidence" value="ECO:0007669"/>
    <property type="project" value="TreeGrafter"/>
</dbReference>
<feature type="domain" description="2Fe-2S ferredoxin-type" evidence="7">
    <location>
        <begin position="2"/>
        <end position="80"/>
    </location>
</feature>
<evidence type="ECO:0000256" key="5">
    <source>
        <dbReference type="ARBA" id="ARBA00023004"/>
    </source>
</evidence>
<keyword evidence="3" id="KW-0677">Repeat</keyword>
<dbReference type="PROSITE" id="PS51085">
    <property type="entry name" value="2FE2S_FER_2"/>
    <property type="match status" value="1"/>
</dbReference>
<dbReference type="InterPro" id="IPR009051">
    <property type="entry name" value="Helical_ferredxn"/>
</dbReference>
<dbReference type="Proteomes" id="UP000230956">
    <property type="component" value="Unassembled WGS sequence"/>
</dbReference>
<evidence type="ECO:0000259" key="7">
    <source>
        <dbReference type="PROSITE" id="PS51085"/>
    </source>
</evidence>
<proteinExistence type="predicted"/>
<evidence type="ECO:0000256" key="1">
    <source>
        <dbReference type="ARBA" id="ARBA00022485"/>
    </source>
</evidence>
<dbReference type="PRINTS" id="PR00419">
    <property type="entry name" value="ADXRDTASE"/>
</dbReference>
<dbReference type="EMBL" id="PFNG01000040">
    <property type="protein sequence ID" value="PIZ41844.1"/>
    <property type="molecule type" value="Genomic_DNA"/>
</dbReference>
<evidence type="ECO:0000259" key="9">
    <source>
        <dbReference type="PROSITE" id="PS51669"/>
    </source>
</evidence>
<dbReference type="InterPro" id="IPR050123">
    <property type="entry name" value="Prok_molybdopt-oxidoreductase"/>
</dbReference>
<dbReference type="Gene3D" id="3.40.228.10">
    <property type="entry name" value="Dimethylsulfoxide Reductase, domain 2"/>
    <property type="match status" value="1"/>
</dbReference>
<dbReference type="InterPro" id="IPR006963">
    <property type="entry name" value="Mopterin_OxRdtase_4Fe-4S_dom"/>
</dbReference>
<dbReference type="PROSITE" id="PS51669">
    <property type="entry name" value="4FE4S_MOW_BIS_MGD"/>
    <property type="match status" value="1"/>
</dbReference>
<feature type="domain" description="4Fe-4S Mo/W bis-MGD-type" evidence="9">
    <location>
        <begin position="695"/>
        <end position="751"/>
    </location>
</feature>
<dbReference type="PROSITE" id="PS00198">
    <property type="entry name" value="4FE4S_FER_1"/>
    <property type="match status" value="1"/>
</dbReference>
<dbReference type="SUPFAM" id="SSF53706">
    <property type="entry name" value="Formate dehydrogenase/DMSO reductase, domains 1-3"/>
    <property type="match status" value="1"/>
</dbReference>
<dbReference type="InterPro" id="IPR054351">
    <property type="entry name" value="NADH_UbQ_OxRdtase_ferredoxin"/>
</dbReference>
<dbReference type="FunFam" id="3.30.70.20:FF:000035">
    <property type="entry name" value="Iron hydrogenase 1"/>
    <property type="match status" value="1"/>
</dbReference>
<dbReference type="PROSITE" id="PS51379">
    <property type="entry name" value="4FE4S_FER_2"/>
    <property type="match status" value="2"/>
</dbReference>
<dbReference type="GO" id="GO:0022904">
    <property type="term" value="P:respiratory electron transport chain"/>
    <property type="evidence" value="ECO:0007669"/>
    <property type="project" value="TreeGrafter"/>
</dbReference>
<keyword evidence="4" id="KW-0560">Oxidoreductase</keyword>
<dbReference type="Gene3D" id="2.20.25.90">
    <property type="entry name" value="ADC-like domains"/>
    <property type="match status" value="1"/>
</dbReference>
<evidence type="ECO:0000259" key="8">
    <source>
        <dbReference type="PROSITE" id="PS51379"/>
    </source>
</evidence>
<dbReference type="Gene3D" id="3.10.20.440">
    <property type="entry name" value="2Fe-2S iron-sulphur cluster binding domain, sarcosine oxidase, alpha subunit, N-terminal domain"/>
    <property type="match status" value="1"/>
</dbReference>
<dbReference type="InterPro" id="IPR023753">
    <property type="entry name" value="FAD/NAD-binding_dom"/>
</dbReference>
<dbReference type="Gene3D" id="3.30.70.20">
    <property type="match status" value="1"/>
</dbReference>
<evidence type="ECO:0000256" key="4">
    <source>
        <dbReference type="ARBA" id="ARBA00023002"/>
    </source>
</evidence>
<dbReference type="AlphaFoldDB" id="A0A2M7TA73"/>
<keyword evidence="5" id="KW-0408">Iron</keyword>
<evidence type="ECO:0000256" key="3">
    <source>
        <dbReference type="ARBA" id="ARBA00022737"/>
    </source>
</evidence>
<accession>A0A2M7TA73</accession>
<dbReference type="GO" id="GO:0051539">
    <property type="term" value="F:4 iron, 4 sulfur cluster binding"/>
    <property type="evidence" value="ECO:0007669"/>
    <property type="project" value="UniProtKB-KW"/>
</dbReference>
<dbReference type="SMART" id="SM00926">
    <property type="entry name" value="Molybdop_Fe4S4"/>
    <property type="match status" value="1"/>
</dbReference>
<dbReference type="SUPFAM" id="SSF54292">
    <property type="entry name" value="2Fe-2S ferredoxin-like"/>
    <property type="match status" value="1"/>
</dbReference>
<feature type="domain" description="4Fe-4S ferredoxin-type" evidence="8">
    <location>
        <begin position="657"/>
        <end position="686"/>
    </location>
</feature>
<dbReference type="Pfam" id="PF13510">
    <property type="entry name" value="Fer2_4"/>
    <property type="match status" value="1"/>
</dbReference>
<reference evidence="11" key="1">
    <citation type="submission" date="2017-09" db="EMBL/GenBank/DDBJ databases">
        <title>Depth-based differentiation of microbial function through sediment-hosted aquifers and enrichment of novel symbionts in the deep terrestrial subsurface.</title>
        <authorList>
            <person name="Probst A.J."/>
            <person name="Ladd B."/>
            <person name="Jarett J.K."/>
            <person name="Geller-Mcgrath D.E."/>
            <person name="Sieber C.M.K."/>
            <person name="Emerson J.B."/>
            <person name="Anantharaman K."/>
            <person name="Thomas B.C."/>
            <person name="Malmstrom R."/>
            <person name="Stieglmeier M."/>
            <person name="Klingl A."/>
            <person name="Woyke T."/>
            <person name="Ryan C.M."/>
            <person name="Banfield J.F."/>
        </authorList>
    </citation>
    <scope>NUCLEOTIDE SEQUENCE [LARGE SCALE GENOMIC DNA]</scope>
</reference>
<keyword evidence="6" id="KW-0411">Iron-sulfur</keyword>
<dbReference type="Pfam" id="PF00384">
    <property type="entry name" value="Molybdopterin"/>
    <property type="match status" value="1"/>
</dbReference>
<dbReference type="InterPro" id="IPR042204">
    <property type="entry name" value="2Fe-2S-bd_N"/>
</dbReference>
<dbReference type="InterPro" id="IPR001041">
    <property type="entry name" value="2Fe-2S_ferredoxin-type"/>
</dbReference>
<dbReference type="SUPFAM" id="SSF54862">
    <property type="entry name" value="4Fe-4S ferredoxins"/>
    <property type="match status" value="1"/>
</dbReference>
<dbReference type="SUPFAM" id="SSF46548">
    <property type="entry name" value="alpha-helical ferredoxin"/>
    <property type="match status" value="1"/>
</dbReference>
<dbReference type="GO" id="GO:0046872">
    <property type="term" value="F:metal ion binding"/>
    <property type="evidence" value="ECO:0007669"/>
    <property type="project" value="UniProtKB-KW"/>
</dbReference>
<dbReference type="InterPro" id="IPR036010">
    <property type="entry name" value="2Fe-2S_ferredoxin-like_sf"/>
</dbReference>
<dbReference type="Pfam" id="PF04879">
    <property type="entry name" value="Molybdop_Fe4S4"/>
    <property type="match status" value="1"/>
</dbReference>
<evidence type="ECO:0000256" key="2">
    <source>
        <dbReference type="ARBA" id="ARBA00022723"/>
    </source>
</evidence>
<organism evidence="10 11">
    <name type="scientific">Candidatus Aquicultor secundus</name>
    <dbReference type="NCBI Taxonomy" id="1973895"/>
    <lineage>
        <taxon>Bacteria</taxon>
        <taxon>Bacillati</taxon>
        <taxon>Actinomycetota</taxon>
        <taxon>Candidatus Aquicultoria</taxon>
        <taxon>Candidatus Aquicultorales</taxon>
        <taxon>Candidatus Aquicultoraceae</taxon>
        <taxon>Candidatus Aquicultor</taxon>
    </lineage>
</organism>
<dbReference type="InterPro" id="IPR017900">
    <property type="entry name" value="4Fe4S_Fe_S_CS"/>
</dbReference>
<dbReference type="Gene3D" id="3.40.50.740">
    <property type="match status" value="1"/>
</dbReference>
<protein>
    <submittedName>
        <fullName evidence="10">Pyridine nucleotide-disulfide oxidoreductase</fullName>
    </submittedName>
</protein>
<dbReference type="NCBIfam" id="NF009410">
    <property type="entry name" value="PRK12771.1"/>
    <property type="match status" value="1"/>
</dbReference>
<dbReference type="InterPro" id="IPR036188">
    <property type="entry name" value="FAD/NAD-bd_sf"/>
</dbReference>
<dbReference type="Gene3D" id="1.10.1060.10">
    <property type="entry name" value="Alpha-helical ferredoxin"/>
    <property type="match status" value="1"/>
</dbReference>
<sequence>MAKLKIELNGRPVQAEVGSTILEAARQNGVDVPTLCHDPRLKPYAACRICLVEVEGARGPVPACANQVSEGMSISTHTDNIATLRRVCLELLASDHYGDCVAPCKLACPAGIDIQGQLALIADGQYEEALKLIKESNPLPSVCGRVCPRFCEQNCRRNLVDEPVSINALKRFVADYDMAMANGPVMPAVKPSTGHKIAVIGGGPAGLSAAYFLALKGHGVTILDSAPALGGMLRYGIPEYRLPKADLDKEIATITALCDAVHLNSALGKDYTIESLKNSGFEVIFLALGSHASQKMRVEGEDLEGVLPGIHFLRDVVEGKKVELGKRVAVIGGGNTAMDATRTAMRLGAEEVMVLYRRSRDEMPAAAEEVEEAEHEGAQFHFLTAPVRIVEENGRAAGVECIKMELGDADSSGRRRPVPVEGSEFVIRVDTVIAAIGQSLAMPQLNTGTSPSLNSRGNIEVDKETMQTSTEGVFSGGDCASGPATVVQAVGAGKRAAYSINRYLNGEPVIPPVKPFNSSKGELNEIDPTEFADKPKIPRAKMQAISVGERKHNFREVETGLSEEDVRKEAMRCLSCGCTDVFDCELRSLSTEYAVEATKFSGEKHRLPIANDHQFIQRDNNKCILCGRCARICSELMGLGAISFVHRGFKTLVQPALGIPLAETQCESCGQCVSTCPTGALTVKTPLPKPGPWKTDDIPSACPQCSINCSLDLRVKGRRVVEVTSPIANKVNDGNLCKRGAYGTLFVNGPHRLIAPLVKRDGQLEPATWEEALEAAAAGLKAAKAQYSSDKLAVLASPKLTNEENYLAQKLARMAIGTNNIGNSFGLPENDALGQCFGKNSSTCSFDDLVNSDLVFVFGSDVCTDYPIVSLKIKEAVDKGSKLIIVNSEATRLDPIAEATLKVSKRMAEELLQTMLNYVFQYDLVDREFVERRTLGLQVLEHNMKPYSLETWDEAFWVKPSKVIELLHMYLRAKNPMIVIDADSIGMPELALVCNLALVTGNVARKGSGIIALRTYGNSQGQIDMGVSAEYLPGQEQVFDATPRERLKELWGKSLPKRKGISAQEMIQKAGSGTIRGLIAIGGGNDDLDIEHIGSSRAYSVLISPVFTEGMGQADVILPGSTFAETEGTFTSAELRIQRLHQGIAPEAGKQTWQVLCELSTALGYPMQYKGVPEIFREITKAVPDYSCLKFDKIPEGGVQLSTCDENTTFISPLWLEGMAEYGAKGK</sequence>
<dbReference type="InterPro" id="IPR017896">
    <property type="entry name" value="4Fe4S_Fe-S-bd"/>
</dbReference>